<keyword evidence="7" id="KW-1185">Reference proteome</keyword>
<dbReference type="HOGENOM" id="CLU_242034_0_0_1"/>
<dbReference type="Pfam" id="PF12796">
    <property type="entry name" value="Ank_2"/>
    <property type="match status" value="2"/>
</dbReference>
<dbReference type="SUPFAM" id="SSF48403">
    <property type="entry name" value="Ankyrin repeat"/>
    <property type="match status" value="2"/>
</dbReference>
<dbReference type="PROSITE" id="PS50297">
    <property type="entry name" value="ANK_REP_REGION"/>
    <property type="match status" value="2"/>
</dbReference>
<dbReference type="PANTHER" id="PTHR10039:SF16">
    <property type="entry name" value="GPI INOSITOL-DEACYLASE"/>
    <property type="match status" value="1"/>
</dbReference>
<dbReference type="PROSITE" id="PS50088">
    <property type="entry name" value="ANK_REPEAT"/>
    <property type="match status" value="2"/>
</dbReference>
<accession>S3CZZ0</accession>
<feature type="compositionally biased region" description="Polar residues" evidence="4">
    <location>
        <begin position="692"/>
        <end position="708"/>
    </location>
</feature>
<feature type="domain" description="Nephrocystin 3-like N-terminal" evidence="5">
    <location>
        <begin position="272"/>
        <end position="413"/>
    </location>
</feature>
<dbReference type="STRING" id="1262450.S3CZZ0"/>
<dbReference type="InterPro" id="IPR002110">
    <property type="entry name" value="Ankyrin_rpt"/>
</dbReference>
<dbReference type="Pfam" id="PF24883">
    <property type="entry name" value="NPHP3_N"/>
    <property type="match status" value="1"/>
</dbReference>
<feature type="repeat" description="ANK" evidence="2">
    <location>
        <begin position="1059"/>
        <end position="1091"/>
    </location>
</feature>
<dbReference type="Proteomes" id="UP000016923">
    <property type="component" value="Unassembled WGS sequence"/>
</dbReference>
<feature type="region of interest" description="Disordered" evidence="4">
    <location>
        <begin position="633"/>
        <end position="708"/>
    </location>
</feature>
<dbReference type="Gene3D" id="3.40.50.300">
    <property type="entry name" value="P-loop containing nucleotide triphosphate hydrolases"/>
    <property type="match status" value="1"/>
</dbReference>
<dbReference type="InterPro" id="IPR027417">
    <property type="entry name" value="P-loop_NTPase"/>
</dbReference>
<dbReference type="eggNOG" id="KOG4177">
    <property type="taxonomic scope" value="Eukaryota"/>
</dbReference>
<dbReference type="PANTHER" id="PTHR10039">
    <property type="entry name" value="AMELOGENIN"/>
    <property type="match status" value="1"/>
</dbReference>
<organism evidence="6 7">
    <name type="scientific">Ophiostoma piceae (strain UAMH 11346)</name>
    <name type="common">Sap stain fungus</name>
    <dbReference type="NCBI Taxonomy" id="1262450"/>
    <lineage>
        <taxon>Eukaryota</taxon>
        <taxon>Fungi</taxon>
        <taxon>Dikarya</taxon>
        <taxon>Ascomycota</taxon>
        <taxon>Pezizomycotina</taxon>
        <taxon>Sordariomycetes</taxon>
        <taxon>Sordariomycetidae</taxon>
        <taxon>Ophiostomatales</taxon>
        <taxon>Ophiostomataceae</taxon>
        <taxon>Ophiostoma</taxon>
    </lineage>
</organism>
<keyword evidence="2" id="KW-0040">ANK repeat</keyword>
<reference evidence="6 7" key="1">
    <citation type="journal article" date="2013" name="BMC Genomics">
        <title>The genome and transcriptome of the pine saprophyte Ophiostoma piceae, and a comparison with the bark beetle-associated pine pathogen Grosmannia clavigera.</title>
        <authorList>
            <person name="Haridas S."/>
            <person name="Wang Y."/>
            <person name="Lim L."/>
            <person name="Massoumi Alamouti S."/>
            <person name="Jackman S."/>
            <person name="Docking R."/>
            <person name="Robertson G."/>
            <person name="Birol I."/>
            <person name="Bohlmann J."/>
            <person name="Breuil C."/>
        </authorList>
    </citation>
    <scope>NUCLEOTIDE SEQUENCE [LARGE SCALE GENOMIC DNA]</scope>
    <source>
        <strain evidence="6 7">UAMH 11346</strain>
    </source>
</reference>
<dbReference type="Gene3D" id="1.25.40.20">
    <property type="entry name" value="Ankyrin repeat-containing domain"/>
    <property type="match status" value="4"/>
</dbReference>
<dbReference type="VEuPathDB" id="FungiDB:F503_02678"/>
<gene>
    <name evidence="6" type="ORF">F503_02678</name>
</gene>
<keyword evidence="3" id="KW-0175">Coiled coil</keyword>
<protein>
    <submittedName>
        <fullName evidence="6">Nacht and ankyrin domain protein</fullName>
    </submittedName>
</protein>
<keyword evidence="1" id="KW-0677">Repeat</keyword>
<sequence>MDGAASIIAVVQITERVLTLCHEYIKGVKNAAVEIQNTESELKTLQSILKRATELYTGPHKDKLEIPQSLVTALAACLSDIDKIKVKLEGDSKPARLSRIFQQLKWPMRRKEFEEFILVLQKHQANVSANLGIDQTIIAADNRDILCDNTAILLSNNDTLCDNTIKLNENQEILRDNTNILHSNSDLLSENNDVLRESNFVLLDHSDILYDHSQKLDDSHNILLGQLEAIKDSERLDILNWISPISFGAYHDRVADARSSGTCNWILKKNEFPGVGKTYLTSKVVDHLQDELRQSNDEGFAFFYCDRNEEEYRKPLSVLQSFTRQLSTPPGRPGDMQTCLRDVWRTSREAGRSMSYNMCKSQLLKSVDMYSRTTLVLDALDECERVSRASLIDAIEYLISESKMPIRVFISSRPDSDIRALFTKLPSIEMQATDNQDDIILFVHEEIAKHHRWKTMRKHVKEGIIKTLLAQSHGMFQWVYLQIRQLLEVHTERAIQNRIGKLPNSLRGAYDEIYNEIGTGDVYEKSVVDRVFKWLMCAHKPMSRLQLLQAVSIDYTRPRDRTELIATDDVLGLCRNMVIFDGTHWKFAHLSVREYLEETHCSLRHAHLYAAKLCLSFALEVWKKPRIESKIDDKTTGPAAFSRKPPPVPPTWPFQSKRDVDPLPRKLSSPSSLGLFPLGTVKPKSVGRHSPRTTPSSTMNMSNPFLSTSNADMLNQFRSRPLPAERRIPSDRVTVPARGKHVSDEAASPNERRSARMKKNSSLGARTVNEPKHSPTSDELNDSDSSIGGPDSVRRRYPLGDGKTIDWSERLEILQHQMRHRKDFSVPGNGAAQPTPLSSWPKMDTMTIATATDDESIDFHVKNLPTHDVGINVHAKNPATDIESIDVHVKNLPTDDESVDAHGINPWSAARRYDQGSFRAYVCRWWITHLYREEAENDPDPELVTLLRRFLGAPGDSSVAYRNWLEEARSLRDDAPGYSTSELFPSKYSILIACRYSLLRTLGSQWWNKTSLTKSLLATKNDNGDDLLTLAAASGQIPVCELLLGRGLFINTLWRKDEFSCAPLVSAAKSGHHSMVQFLEQRGANVNLTNGPQGQTALCAAVENGRADIVQFLLEQNADANVESGPLYGSALAAAAAKDDTAVMQLLLAHGADPNMRLRQGKCGSALIGAATVGAAKLLIEAGADANAQVADGPYRCALTAHCGHVDIFQYLLDAGAQLTTKAQVMAFEVALNRSLENQDPRAFQSLVKKVVKVKLEDRDDVWKSALLRAVLCRDYDIIQYLLDNYTVINHNKEFLEVLLGFAVCAAAEKGSLDVLRYLDQRGVEVKLDGEARLRIFESAIGMARTNSHTDVVQYLVGAGAEISARGPTVLDKFKQSLYDAAREGSLVTLELLMDGPDLSVDLPLEILANALVAAAECVVQNEETISYLIGKPVYSDVQLKRDHLSRALIGAVARKCDWAFHALLKHGAELKSTKGLGKFGSPLVAAAIYDDQDLYFMKNILASNVDVNAAVPEGEFGSALAAACAYGRQQTIEELLRAGANDDRSLDTGLYGSALAAAAYWGHTDCVEILLEAGANANMELVCDTSHTVLTFSKHIGKEFGTSLTALSYSRADIPVAKLEQQYDQECARRGAYALERAKADIEKRLRLEMGLEKTYLVRKKYI</sequence>
<evidence type="ECO:0000259" key="5">
    <source>
        <dbReference type="Pfam" id="PF24883"/>
    </source>
</evidence>
<evidence type="ECO:0000256" key="2">
    <source>
        <dbReference type="PROSITE-ProRule" id="PRU00023"/>
    </source>
</evidence>
<name>S3CZZ0_OPHP1</name>
<feature type="coiled-coil region" evidence="3">
    <location>
        <begin position="28"/>
        <end position="55"/>
    </location>
</feature>
<dbReference type="SMART" id="SM00248">
    <property type="entry name" value="ANK"/>
    <property type="match status" value="12"/>
</dbReference>
<feature type="compositionally biased region" description="Low complexity" evidence="4">
    <location>
        <begin position="665"/>
        <end position="679"/>
    </location>
</feature>
<evidence type="ECO:0000256" key="3">
    <source>
        <dbReference type="SAM" id="Coils"/>
    </source>
</evidence>
<proteinExistence type="predicted"/>
<evidence type="ECO:0000313" key="6">
    <source>
        <dbReference type="EMBL" id="EPE06550.1"/>
    </source>
</evidence>
<evidence type="ECO:0000256" key="4">
    <source>
        <dbReference type="SAM" id="MobiDB-lite"/>
    </source>
</evidence>
<feature type="region of interest" description="Disordered" evidence="4">
    <location>
        <begin position="720"/>
        <end position="800"/>
    </location>
</feature>
<dbReference type="InterPro" id="IPR056884">
    <property type="entry name" value="NPHP3-like_N"/>
</dbReference>
<evidence type="ECO:0000256" key="1">
    <source>
        <dbReference type="ARBA" id="ARBA00022737"/>
    </source>
</evidence>
<dbReference type="EMBL" id="KE148153">
    <property type="protein sequence ID" value="EPE06550.1"/>
    <property type="molecule type" value="Genomic_DNA"/>
</dbReference>
<feature type="repeat" description="ANK" evidence="2">
    <location>
        <begin position="1093"/>
        <end position="1125"/>
    </location>
</feature>
<dbReference type="InterPro" id="IPR036770">
    <property type="entry name" value="Ankyrin_rpt-contain_sf"/>
</dbReference>
<dbReference type="SUPFAM" id="SSF52540">
    <property type="entry name" value="P-loop containing nucleoside triphosphate hydrolases"/>
    <property type="match status" value="1"/>
</dbReference>
<dbReference type="OrthoDB" id="7464126at2759"/>
<evidence type="ECO:0000313" key="7">
    <source>
        <dbReference type="Proteomes" id="UP000016923"/>
    </source>
</evidence>